<name>A0ABT3QVH0_9HYPH</name>
<feature type="region of interest" description="Disordered" evidence="1">
    <location>
        <begin position="242"/>
        <end position="277"/>
    </location>
</feature>
<dbReference type="Pfam" id="PF07277">
    <property type="entry name" value="SapC"/>
    <property type="match status" value="1"/>
</dbReference>
<dbReference type="Proteomes" id="UP001300261">
    <property type="component" value="Unassembled WGS sequence"/>
</dbReference>
<protein>
    <submittedName>
        <fullName evidence="2">SapC family protein</fullName>
    </submittedName>
</protein>
<evidence type="ECO:0000313" key="3">
    <source>
        <dbReference type="Proteomes" id="UP001300261"/>
    </source>
</evidence>
<dbReference type="RefSeq" id="WP_265960612.1">
    <property type="nucleotide sequence ID" value="NZ_JAPEVI010000001.1"/>
</dbReference>
<proteinExistence type="predicted"/>
<dbReference type="EMBL" id="JAPEVI010000001">
    <property type="protein sequence ID" value="MCX2720916.1"/>
    <property type="molecule type" value="Genomic_DNA"/>
</dbReference>
<comment type="caution">
    <text evidence="2">The sequence shown here is derived from an EMBL/GenBank/DDBJ whole genome shotgun (WGS) entry which is preliminary data.</text>
</comment>
<keyword evidence="3" id="KW-1185">Reference proteome</keyword>
<sequence length="277" mass="31474">MASQLLFYENATPVTTKAHGDLCVRSGETFAFARNVNSVPLTAIEFAAAAAHYPIVFAGTEEKVMPAVILGVKDAENFFVDGEGHWKAGTYIPAFVRRYPFVFSIDGDNKNFILNIDEDYQGCNREGRGERLFDSEGNQTVYLQNILRFLQDYQGHFRRTEEYCKRLVDWELLQPMQAQFSIADGERRSLSGFMAVDREKLKKIGEAQLRQMFENDELECTFLHLFSMRHFQVMLSQFSVAEPESTAPGAKHTSVENAEDTDTKEPRPKASKASKNR</sequence>
<organism evidence="2 3">
    <name type="scientific">Roseibium salinum</name>
    <dbReference type="NCBI Taxonomy" id="1604349"/>
    <lineage>
        <taxon>Bacteria</taxon>
        <taxon>Pseudomonadati</taxon>
        <taxon>Pseudomonadota</taxon>
        <taxon>Alphaproteobacteria</taxon>
        <taxon>Hyphomicrobiales</taxon>
        <taxon>Stappiaceae</taxon>
        <taxon>Roseibium</taxon>
    </lineage>
</organism>
<evidence type="ECO:0000313" key="2">
    <source>
        <dbReference type="EMBL" id="MCX2720916.1"/>
    </source>
</evidence>
<gene>
    <name evidence="2" type="ORF">ON753_00635</name>
</gene>
<accession>A0ABT3QVH0</accession>
<dbReference type="InterPro" id="IPR010836">
    <property type="entry name" value="SapC"/>
</dbReference>
<reference evidence="2 3" key="1">
    <citation type="journal article" date="2016" name="Int. J. Syst. Evol. Microbiol.">
        <title>Labrenzia salina sp. nov., isolated from the rhizosphere of the halophyte Arthrocnemum macrostachyum.</title>
        <authorList>
            <person name="Camacho M."/>
            <person name="Redondo-Gomez S."/>
            <person name="Rodriguez-Llorente I."/>
            <person name="Rohde M."/>
            <person name="Sproer C."/>
            <person name="Schumann P."/>
            <person name="Klenk H.P."/>
            <person name="Montero-Calasanz M.D.C."/>
        </authorList>
    </citation>
    <scope>NUCLEOTIDE SEQUENCE [LARGE SCALE GENOMIC DNA]</scope>
    <source>
        <strain evidence="2 3">DSM 29163</strain>
    </source>
</reference>
<evidence type="ECO:0000256" key="1">
    <source>
        <dbReference type="SAM" id="MobiDB-lite"/>
    </source>
</evidence>